<dbReference type="GO" id="GO:0070527">
    <property type="term" value="P:platelet aggregation"/>
    <property type="evidence" value="ECO:0007669"/>
    <property type="project" value="TreeGrafter"/>
</dbReference>
<dbReference type="GO" id="GO:0005201">
    <property type="term" value="F:extracellular matrix structural constituent"/>
    <property type="evidence" value="ECO:0007669"/>
    <property type="project" value="TreeGrafter"/>
</dbReference>
<dbReference type="InterPro" id="IPR037579">
    <property type="entry name" value="FIB_ANG-like"/>
</dbReference>
<dbReference type="GO" id="GO:0042730">
    <property type="term" value="P:fibrinolysis"/>
    <property type="evidence" value="ECO:0007669"/>
    <property type="project" value="TreeGrafter"/>
</dbReference>
<evidence type="ECO:0000256" key="4">
    <source>
        <dbReference type="ARBA" id="ARBA00022729"/>
    </source>
</evidence>
<dbReference type="EMBL" id="REGW02000023">
    <property type="protein sequence ID" value="KAE8279501.1"/>
    <property type="molecule type" value="Genomic_DNA"/>
</dbReference>
<comment type="subcellular location">
    <subcellularLocation>
        <location evidence="1">Secreted</location>
    </subcellularLocation>
</comment>
<comment type="caution">
    <text evidence="12">The sequence shown here is derived from an EMBL/GenBank/DDBJ whole genome shotgun (WGS) entry which is preliminary data.</text>
</comment>
<keyword evidence="5 9" id="KW-0175">Coiled coil</keyword>
<evidence type="ECO:0000313" key="12">
    <source>
        <dbReference type="EMBL" id="KAE8279501.1"/>
    </source>
</evidence>
<dbReference type="GO" id="GO:0005102">
    <property type="term" value="F:signaling receptor binding"/>
    <property type="evidence" value="ECO:0007669"/>
    <property type="project" value="InterPro"/>
</dbReference>
<evidence type="ECO:0000259" key="11">
    <source>
        <dbReference type="SMART" id="SM01212"/>
    </source>
</evidence>
<dbReference type="AlphaFoldDB" id="A0A6G0HKE1"/>
<evidence type="ECO:0000256" key="5">
    <source>
        <dbReference type="ARBA" id="ARBA00023054"/>
    </source>
</evidence>
<evidence type="ECO:0000256" key="10">
    <source>
        <dbReference type="SAM" id="MobiDB-lite"/>
    </source>
</evidence>
<dbReference type="GO" id="GO:0051258">
    <property type="term" value="P:protein polymerization"/>
    <property type="evidence" value="ECO:0007669"/>
    <property type="project" value="InterPro"/>
</dbReference>
<keyword evidence="6" id="KW-0094">Blood coagulation</keyword>
<dbReference type="PANTHER" id="PTHR47221">
    <property type="entry name" value="FIBRINOGEN ALPHA CHAIN"/>
    <property type="match status" value="1"/>
</dbReference>
<dbReference type="Pfam" id="PF08702">
    <property type="entry name" value="Fib_alpha"/>
    <property type="match status" value="1"/>
</dbReference>
<evidence type="ECO:0000313" key="13">
    <source>
        <dbReference type="Proteomes" id="UP000424527"/>
    </source>
</evidence>
<keyword evidence="3" id="KW-0356">Hemostasis</keyword>
<feature type="domain" description="Fibrinogen alpha/beta/gamma chain coiled coil" evidence="11">
    <location>
        <begin position="79"/>
        <end position="223"/>
    </location>
</feature>
<keyword evidence="4" id="KW-0732">Signal</keyword>
<evidence type="ECO:0000256" key="3">
    <source>
        <dbReference type="ARBA" id="ARBA00022696"/>
    </source>
</evidence>
<dbReference type="Gene3D" id="1.20.5.50">
    <property type="match status" value="1"/>
</dbReference>
<comment type="subunit">
    <text evidence="8">Heterohexamer; disulfide linked. Contains 2 sets of 3 non-identical chains (alpha, beta and gamma). The 2 heterotrimers are in head to head conformation with the N-termini in a small central domain.</text>
</comment>
<evidence type="ECO:0000256" key="9">
    <source>
        <dbReference type="SAM" id="Coils"/>
    </source>
</evidence>
<name>A0A6G0HKE1_LARCR</name>
<organism evidence="12 13">
    <name type="scientific">Larimichthys crocea</name>
    <name type="common">Large yellow croaker</name>
    <name type="synonym">Pseudosciaena crocea</name>
    <dbReference type="NCBI Taxonomy" id="215358"/>
    <lineage>
        <taxon>Eukaryota</taxon>
        <taxon>Metazoa</taxon>
        <taxon>Chordata</taxon>
        <taxon>Craniata</taxon>
        <taxon>Vertebrata</taxon>
        <taxon>Euteleostomi</taxon>
        <taxon>Actinopterygii</taxon>
        <taxon>Neopterygii</taxon>
        <taxon>Teleostei</taxon>
        <taxon>Neoteleostei</taxon>
        <taxon>Acanthomorphata</taxon>
        <taxon>Eupercaria</taxon>
        <taxon>Sciaenidae</taxon>
        <taxon>Larimichthys</taxon>
    </lineage>
</organism>
<evidence type="ECO:0000256" key="7">
    <source>
        <dbReference type="ARBA" id="ARBA00023157"/>
    </source>
</evidence>
<protein>
    <submittedName>
        <fullName evidence="12">Fibrinogen alpha chain Fibrinopeptide A Fibrinogen alpha chain</fullName>
    </submittedName>
</protein>
<proteinExistence type="predicted"/>
<dbReference type="GO" id="GO:0030674">
    <property type="term" value="F:protein-macromolecule adaptor activity"/>
    <property type="evidence" value="ECO:0007669"/>
    <property type="project" value="TreeGrafter"/>
</dbReference>
<evidence type="ECO:0000256" key="1">
    <source>
        <dbReference type="ARBA" id="ARBA00004613"/>
    </source>
</evidence>
<dbReference type="Proteomes" id="UP000424527">
    <property type="component" value="Unassembled WGS sequence"/>
</dbReference>
<dbReference type="InterPro" id="IPR012290">
    <property type="entry name" value="Fibrinogen_a/b/g_coil_dom"/>
</dbReference>
<gene>
    <name evidence="12" type="ORF">D5F01_LYC23090</name>
</gene>
<evidence type="ECO:0000256" key="8">
    <source>
        <dbReference type="ARBA" id="ARBA00025974"/>
    </source>
</evidence>
<feature type="region of interest" description="Disordered" evidence="10">
    <location>
        <begin position="18"/>
        <end position="42"/>
    </location>
</feature>
<dbReference type="PANTHER" id="PTHR47221:SF6">
    <property type="entry name" value="FIBRINOGEN ALPHA CHAIN"/>
    <property type="match status" value="1"/>
</dbReference>
<accession>A0A6G0HKE1</accession>
<dbReference type="GO" id="GO:0034116">
    <property type="term" value="P:positive regulation of heterotypic cell-cell adhesion"/>
    <property type="evidence" value="ECO:0007669"/>
    <property type="project" value="TreeGrafter"/>
</dbReference>
<dbReference type="SUPFAM" id="SSF58010">
    <property type="entry name" value="Fibrinogen coiled-coil and central regions"/>
    <property type="match status" value="1"/>
</dbReference>
<reference evidence="12 13" key="1">
    <citation type="submission" date="2019-07" db="EMBL/GenBank/DDBJ databases">
        <title>Chromosome genome assembly for large yellow croaker.</title>
        <authorList>
            <person name="Xiao S."/>
        </authorList>
    </citation>
    <scope>NUCLEOTIDE SEQUENCE [LARGE SCALE GENOMIC DNA]</scope>
    <source>
        <strain evidence="12">JMULYC20181020</strain>
        <tissue evidence="12">Muscle</tissue>
    </source>
</reference>
<sequence>MSHGFVRLSWEASNDRRLRSSGIQQQDFTQRKNDSNEDGATEFTRLPPFDRRSFKWLQCWTPRGARPVEHGTRDEKCATEKEWPFCTSDQWGPKCPSGCRIQGLMDKYDHGLLKRVEKIRSLLDQYKGKHRSADLVSKQTYDYLKEKLTIDSGYDNNYYDLAQRLRQRITDMKIRIDRQLRTLAALKDRVKDQVADMQKLEVDIDIKLRSCKGSCEGYTEYSIDQSSYLELDKQVNQLDSQSAQAIESVGTLYVMKSKTLQDSHAVDGIFKSKVIATGAAAQEVQDIFPEVKTVQFVLEHEGSSSFPATISKEPGGNTDLFNLGGGV</sequence>
<feature type="coiled-coil region" evidence="9">
    <location>
        <begin position="162"/>
        <end position="203"/>
    </location>
</feature>
<evidence type="ECO:0000256" key="2">
    <source>
        <dbReference type="ARBA" id="ARBA00022525"/>
    </source>
</evidence>
<keyword evidence="13" id="KW-1185">Reference proteome</keyword>
<evidence type="ECO:0000256" key="6">
    <source>
        <dbReference type="ARBA" id="ARBA00023084"/>
    </source>
</evidence>
<dbReference type="GO" id="GO:0072377">
    <property type="term" value="P:blood coagulation, common pathway"/>
    <property type="evidence" value="ECO:0007669"/>
    <property type="project" value="TreeGrafter"/>
</dbReference>
<keyword evidence="7" id="KW-1015">Disulfide bond</keyword>
<keyword evidence="2" id="KW-0964">Secreted</keyword>
<dbReference type="SMART" id="SM01212">
    <property type="entry name" value="Fib_alpha"/>
    <property type="match status" value="1"/>
</dbReference>
<dbReference type="GO" id="GO:0005577">
    <property type="term" value="C:fibrinogen complex"/>
    <property type="evidence" value="ECO:0007669"/>
    <property type="project" value="InterPro"/>
</dbReference>